<feature type="transmembrane region" description="Helical" evidence="1">
    <location>
        <begin position="26"/>
        <end position="47"/>
    </location>
</feature>
<dbReference type="RefSeq" id="WP_083345694.1">
    <property type="nucleotide sequence ID" value="NZ_LT629690.1"/>
</dbReference>
<dbReference type="EMBL" id="LT629690">
    <property type="protein sequence ID" value="SDF61338.1"/>
    <property type="molecule type" value="Genomic_DNA"/>
</dbReference>
<organism evidence="2 3">
    <name type="scientific">Terriglobus roseus</name>
    <dbReference type="NCBI Taxonomy" id="392734"/>
    <lineage>
        <taxon>Bacteria</taxon>
        <taxon>Pseudomonadati</taxon>
        <taxon>Acidobacteriota</taxon>
        <taxon>Terriglobia</taxon>
        <taxon>Terriglobales</taxon>
        <taxon>Acidobacteriaceae</taxon>
        <taxon>Terriglobus</taxon>
    </lineage>
</organism>
<keyword evidence="1" id="KW-0472">Membrane</keyword>
<keyword evidence="1" id="KW-1133">Transmembrane helix</keyword>
<proteinExistence type="predicted"/>
<feature type="transmembrane region" description="Helical" evidence="1">
    <location>
        <begin position="53"/>
        <end position="76"/>
    </location>
</feature>
<sequence>MSNDPVPLHRVLTEMLRHPLRLLRGWNWKAASFSAILRSLFFLFANLHGTHHAAARAVMTEFIYGTFAAGVAGAALQRLRHAEPVRNTAFVVWLGIPSILLTAQALVHRAMGTQHVRTGLIASFIFASFASGFNWFAMRRGAFVIGEQRSFARDLLLAPKLIGQFLFTPLQR</sequence>
<gene>
    <name evidence="2" type="ORF">SAMN05444167_2813</name>
</gene>
<name>A0A1G7MHI3_9BACT</name>
<reference evidence="2 3" key="1">
    <citation type="submission" date="2016-10" db="EMBL/GenBank/DDBJ databases">
        <authorList>
            <person name="de Groot N.N."/>
        </authorList>
    </citation>
    <scope>NUCLEOTIDE SEQUENCE [LARGE SCALE GENOMIC DNA]</scope>
    <source>
        <strain evidence="2 3">GAS232</strain>
    </source>
</reference>
<dbReference type="AlphaFoldDB" id="A0A1G7MHI3"/>
<evidence type="ECO:0000313" key="3">
    <source>
        <dbReference type="Proteomes" id="UP000182427"/>
    </source>
</evidence>
<keyword evidence="3" id="KW-1185">Reference proteome</keyword>
<accession>A0A1G7MHI3</accession>
<protein>
    <submittedName>
        <fullName evidence="2">Uncharacterized protein</fullName>
    </submittedName>
</protein>
<evidence type="ECO:0000256" key="1">
    <source>
        <dbReference type="SAM" id="Phobius"/>
    </source>
</evidence>
<feature type="transmembrane region" description="Helical" evidence="1">
    <location>
        <begin position="88"/>
        <end position="107"/>
    </location>
</feature>
<dbReference type="Proteomes" id="UP000182427">
    <property type="component" value="Chromosome I"/>
</dbReference>
<dbReference type="OrthoDB" id="118112at2"/>
<keyword evidence="1" id="KW-0812">Transmembrane</keyword>
<evidence type="ECO:0000313" key="2">
    <source>
        <dbReference type="EMBL" id="SDF61338.1"/>
    </source>
</evidence>
<feature type="transmembrane region" description="Helical" evidence="1">
    <location>
        <begin position="119"/>
        <end position="137"/>
    </location>
</feature>